<dbReference type="PROSITE" id="PS00101">
    <property type="entry name" value="HEXAPEP_TRANSFERASES"/>
    <property type="match status" value="1"/>
</dbReference>
<protein>
    <recommendedName>
        <fullName evidence="6">Acetyltransferase</fullName>
    </recommendedName>
</protein>
<organism evidence="4 5">
    <name type="scientific">Pseudonocardia sulfidoxydans NBRC 16205</name>
    <dbReference type="NCBI Taxonomy" id="1223511"/>
    <lineage>
        <taxon>Bacteria</taxon>
        <taxon>Bacillati</taxon>
        <taxon>Actinomycetota</taxon>
        <taxon>Actinomycetes</taxon>
        <taxon>Pseudonocardiales</taxon>
        <taxon>Pseudonocardiaceae</taxon>
        <taxon>Pseudonocardia</taxon>
    </lineage>
</organism>
<dbReference type="PANTHER" id="PTHR23416:SF23">
    <property type="entry name" value="ACETYLTRANSFERASE C18B11.09C-RELATED"/>
    <property type="match status" value="1"/>
</dbReference>
<evidence type="ECO:0000256" key="3">
    <source>
        <dbReference type="ARBA" id="ARBA00022737"/>
    </source>
</evidence>
<dbReference type="SUPFAM" id="SSF51161">
    <property type="entry name" value="Trimeric LpxA-like enzymes"/>
    <property type="match status" value="1"/>
</dbReference>
<dbReference type="Pfam" id="PF00132">
    <property type="entry name" value="Hexapep"/>
    <property type="match status" value="1"/>
</dbReference>
<evidence type="ECO:0000256" key="2">
    <source>
        <dbReference type="ARBA" id="ARBA00022679"/>
    </source>
</evidence>
<dbReference type="InterPro" id="IPR018357">
    <property type="entry name" value="Hexapep_transf_CS"/>
</dbReference>
<evidence type="ECO:0000313" key="4">
    <source>
        <dbReference type="EMBL" id="GEL24518.1"/>
    </source>
</evidence>
<evidence type="ECO:0008006" key="6">
    <source>
        <dbReference type="Google" id="ProtNLM"/>
    </source>
</evidence>
<dbReference type="Proteomes" id="UP000321685">
    <property type="component" value="Unassembled WGS sequence"/>
</dbReference>
<comment type="caution">
    <text evidence="4">The sequence shown here is derived from an EMBL/GenBank/DDBJ whole genome shotgun (WGS) entry which is preliminary data.</text>
</comment>
<accession>A0A511DN72</accession>
<dbReference type="AlphaFoldDB" id="A0A511DN72"/>
<dbReference type="Gene3D" id="2.160.10.10">
    <property type="entry name" value="Hexapeptide repeat proteins"/>
    <property type="match status" value="1"/>
</dbReference>
<dbReference type="InterPro" id="IPR051159">
    <property type="entry name" value="Hexapeptide_acetyltransf"/>
</dbReference>
<reference evidence="4 5" key="1">
    <citation type="submission" date="2019-07" db="EMBL/GenBank/DDBJ databases">
        <title>Whole genome shotgun sequence of Pseudonocardia sulfidoxydans NBRC 16205.</title>
        <authorList>
            <person name="Hosoyama A."/>
            <person name="Uohara A."/>
            <person name="Ohji S."/>
            <person name="Ichikawa N."/>
        </authorList>
    </citation>
    <scope>NUCLEOTIDE SEQUENCE [LARGE SCALE GENOMIC DNA]</scope>
    <source>
        <strain evidence="4 5">NBRC 16205</strain>
    </source>
</reference>
<evidence type="ECO:0000313" key="5">
    <source>
        <dbReference type="Proteomes" id="UP000321685"/>
    </source>
</evidence>
<comment type="similarity">
    <text evidence="1">Belongs to the transferase hexapeptide repeat family.</text>
</comment>
<keyword evidence="2" id="KW-0808">Transferase</keyword>
<dbReference type="InterPro" id="IPR011004">
    <property type="entry name" value="Trimer_LpxA-like_sf"/>
</dbReference>
<sequence>MTVSAAVRSTARRVVTHLVNSASDVVGDDILGRWVRRRVLCAAGATIPASSSFHGGTHFSRPAHLRVGEGCFVNRRCYFDLDGVVTLEDDVVIGHGVTIVTSTHELGPSTRRAGAVTPRPVTVRRGAWLGANATVLPGVTVGAGAVVAAGAVVTDDVTPDTLVAGVPARAVRRLAPPGADAAARARWREEQVG</sequence>
<dbReference type="InterPro" id="IPR001451">
    <property type="entry name" value="Hexapep"/>
</dbReference>
<dbReference type="EMBL" id="BJVJ01000035">
    <property type="protein sequence ID" value="GEL24518.1"/>
    <property type="molecule type" value="Genomic_DNA"/>
</dbReference>
<proteinExistence type="inferred from homology"/>
<dbReference type="GO" id="GO:0008374">
    <property type="term" value="F:O-acyltransferase activity"/>
    <property type="evidence" value="ECO:0007669"/>
    <property type="project" value="TreeGrafter"/>
</dbReference>
<name>A0A511DN72_9PSEU</name>
<dbReference type="RefSeq" id="WP_246115174.1">
    <property type="nucleotide sequence ID" value="NZ_BJVJ01000035.1"/>
</dbReference>
<keyword evidence="3" id="KW-0677">Repeat</keyword>
<dbReference type="PANTHER" id="PTHR23416">
    <property type="entry name" value="SIALIC ACID SYNTHASE-RELATED"/>
    <property type="match status" value="1"/>
</dbReference>
<evidence type="ECO:0000256" key="1">
    <source>
        <dbReference type="ARBA" id="ARBA00007274"/>
    </source>
</evidence>
<gene>
    <name evidence="4" type="ORF">PSU4_34720</name>
</gene>
<keyword evidence="5" id="KW-1185">Reference proteome</keyword>